<keyword evidence="3" id="KW-0063">Aspartyl esterase</keyword>
<feature type="region of interest" description="Disordered" evidence="4">
    <location>
        <begin position="259"/>
        <end position="305"/>
    </location>
</feature>
<evidence type="ECO:0000256" key="2">
    <source>
        <dbReference type="ARBA" id="ARBA00022801"/>
    </source>
</evidence>
<gene>
    <name evidence="6" type="ORF">ACFPZ3_11180</name>
</gene>
<feature type="domain" description="Pectinesterase catalytic" evidence="5">
    <location>
        <begin position="42"/>
        <end position="128"/>
    </location>
</feature>
<evidence type="ECO:0000259" key="5">
    <source>
        <dbReference type="Pfam" id="PF01095"/>
    </source>
</evidence>
<dbReference type="SUPFAM" id="SSF51126">
    <property type="entry name" value="Pectin lyase-like"/>
    <property type="match status" value="1"/>
</dbReference>
<organism evidence="6 7">
    <name type="scientific">Nonomuraea insulae</name>
    <dbReference type="NCBI Taxonomy" id="1616787"/>
    <lineage>
        <taxon>Bacteria</taxon>
        <taxon>Bacillati</taxon>
        <taxon>Actinomycetota</taxon>
        <taxon>Actinomycetes</taxon>
        <taxon>Streptosporangiales</taxon>
        <taxon>Streptosporangiaceae</taxon>
        <taxon>Nonomuraea</taxon>
    </lineage>
</organism>
<dbReference type="InterPro" id="IPR012334">
    <property type="entry name" value="Pectin_lyas_fold"/>
</dbReference>
<dbReference type="EMBL" id="JBHSPA010000014">
    <property type="protein sequence ID" value="MFC5824411.1"/>
    <property type="molecule type" value="Genomic_DNA"/>
</dbReference>
<comment type="similarity">
    <text evidence="1">Belongs to the pectinesterase family.</text>
</comment>
<keyword evidence="7" id="KW-1185">Reference proteome</keyword>
<dbReference type="Proteomes" id="UP001596058">
    <property type="component" value="Unassembled WGS sequence"/>
</dbReference>
<feature type="region of interest" description="Disordered" evidence="4">
    <location>
        <begin position="1"/>
        <end position="46"/>
    </location>
</feature>
<dbReference type="PANTHER" id="PTHR31321">
    <property type="entry name" value="ACYL-COA THIOESTER HYDROLASE YBHC-RELATED"/>
    <property type="match status" value="1"/>
</dbReference>
<proteinExistence type="inferred from homology"/>
<sequence length="305" mass="32527">MREKGRLPPATTPSSKRPAPTSPACSGPSTTSPGPAPTGTPTVAADGTGRYRTVQAAIDAVSSSNTGRVVITSKPGDYRETVTLNKPYVTLQGLGSSPSQTVIVNNRSAYTSGPITAASTPATKTYGYLFYKSRITGATNNTTQLGRPWRQDAQVLYRESTLSATIKTAQPWTDMSTNTWQNARFLEYRNNGAGATTNSNRPQLPGRRLNPAEVSGGQRRLKPGRLTTTQEPAAPKTEKPQLSSFFAALEMPPRVHGCRWPSSNYRATGGRLPGPDHSVRPRRSPVPQGGLGRLGEVPGARSSPI</sequence>
<feature type="region of interest" description="Disordered" evidence="4">
    <location>
        <begin position="191"/>
        <end position="241"/>
    </location>
</feature>
<comment type="caution">
    <text evidence="6">The sequence shown here is derived from an EMBL/GenBank/DDBJ whole genome shotgun (WGS) entry which is preliminary data.</text>
</comment>
<feature type="compositionally biased region" description="Low complexity" evidence="4">
    <location>
        <begin position="18"/>
        <end position="46"/>
    </location>
</feature>
<evidence type="ECO:0000256" key="1">
    <source>
        <dbReference type="ARBA" id="ARBA00008891"/>
    </source>
</evidence>
<protein>
    <submittedName>
        <fullName evidence="6">Pectinesterase family protein</fullName>
    </submittedName>
</protein>
<dbReference type="InterPro" id="IPR011050">
    <property type="entry name" value="Pectin_lyase_fold/virulence"/>
</dbReference>
<dbReference type="InterPro" id="IPR000070">
    <property type="entry name" value="Pectinesterase_cat"/>
</dbReference>
<dbReference type="Pfam" id="PF01095">
    <property type="entry name" value="Pectinesterase"/>
    <property type="match status" value="1"/>
</dbReference>
<feature type="compositionally biased region" description="Polar residues" evidence="4">
    <location>
        <begin position="193"/>
        <end position="202"/>
    </location>
</feature>
<dbReference type="PANTHER" id="PTHR31321:SF57">
    <property type="entry name" value="PECTINESTERASE 53-RELATED"/>
    <property type="match status" value="1"/>
</dbReference>
<evidence type="ECO:0000313" key="6">
    <source>
        <dbReference type="EMBL" id="MFC5824411.1"/>
    </source>
</evidence>
<evidence type="ECO:0000256" key="4">
    <source>
        <dbReference type="SAM" id="MobiDB-lite"/>
    </source>
</evidence>
<name>A0ABW1CIH6_9ACTN</name>
<dbReference type="Gene3D" id="2.160.20.10">
    <property type="entry name" value="Single-stranded right-handed beta-helix, Pectin lyase-like"/>
    <property type="match status" value="2"/>
</dbReference>
<evidence type="ECO:0000313" key="7">
    <source>
        <dbReference type="Proteomes" id="UP001596058"/>
    </source>
</evidence>
<keyword evidence="2" id="KW-0378">Hydrolase</keyword>
<dbReference type="RefSeq" id="WP_379513967.1">
    <property type="nucleotide sequence ID" value="NZ_JBHSPA010000014.1"/>
</dbReference>
<evidence type="ECO:0000256" key="3">
    <source>
        <dbReference type="ARBA" id="ARBA00023085"/>
    </source>
</evidence>
<accession>A0ABW1CIH6</accession>
<reference evidence="7" key="1">
    <citation type="journal article" date="2019" name="Int. J. Syst. Evol. Microbiol.">
        <title>The Global Catalogue of Microorganisms (GCM) 10K type strain sequencing project: providing services to taxonomists for standard genome sequencing and annotation.</title>
        <authorList>
            <consortium name="The Broad Institute Genomics Platform"/>
            <consortium name="The Broad Institute Genome Sequencing Center for Infectious Disease"/>
            <person name="Wu L."/>
            <person name="Ma J."/>
        </authorList>
    </citation>
    <scope>NUCLEOTIDE SEQUENCE [LARGE SCALE GENOMIC DNA]</scope>
    <source>
        <strain evidence="7">CCUG 53903</strain>
    </source>
</reference>